<dbReference type="InterPro" id="IPR009091">
    <property type="entry name" value="RCC1/BLIP-II"/>
</dbReference>
<sequence>MSMGTFWTYSAHILLLLISYSQLGCMLSASLLKEGIFSSTQDIRIVEQVNALSASPLDSLKKYKLISQQPLKPESVRAEDFVHSGSALGVVVVVEPTDLPFEFDIYVSVSSQEGTVVLELPEGAVEFQDGTTNIGIRSDESVSTFAAKQSRVAVGEEHLCYVDQAKAIRCQGYYYGGQTGIGDSSSGSYYTGRTVDTSLITGSGEFVKASGASYSSCALSKEGQLYCWGDNYEDELGIGPGIIEVLLPTPALMTNVTGEARFIDFALAHESLCAISIAGDLYCAGKVSSATTGLLTKIDWTSLAQSAARIVQVSVGYDFACGLTEHGRIFCWGVNDQGQLGDGTFVDSAVAVLPDWSAFPSEPKFIHLASGENHTCGVTVEGLVYCWGSNSYGQLGDGTDDNRATPVLVVNSMLSGSEKFQAVTASYEGTCVTSSAGKIYCFGSNWHYLSGNGSSGVIFVPTLVDSSMLPSGQRYREVYMHEGRTCAGSTGDELYCWGSPYNEAFFRDTEAFVPVEVDTSVLPSGQYWSAVTQYSGGGGLVLRSSDGTAYALGRGSPGTENGDLAPRLLNTSTMSGSTKFKMLTLNRGAICGINNDDILHCMGWGAVVGQGGAIVEQATLKAVDTSSMTGATTFADVEMGEIVACGVATDGVGYCWGGASFASGLYNPVMGNGSAMMRYKPHPITVTGIAGAKTFKKISVGQYHACGLMTDGEVYCWGNSVYSRQGHSSMFSVYTPAALDKSGMVGSTLFKDIHGDDETFCGITTDDITHCWGEGYYGNLGNNTAVVSNSPVPVSVGGLLAPAAPLMVKSFERFACGILDSAINIYCWGRDIPAGLSDSVNPLPVAVLKTGMLGTPVSISGGDNLYVTTSANKIYCIGRDCNLEMDRTTPRKQFFENY</sequence>
<dbReference type="SUPFAM" id="SSF50985">
    <property type="entry name" value="RCC1/BLIP-II"/>
    <property type="match status" value="2"/>
</dbReference>
<evidence type="ECO:0000313" key="1">
    <source>
        <dbReference type="EMBL" id="ASD63787.1"/>
    </source>
</evidence>
<dbReference type="EMBL" id="CP020946">
    <property type="protein sequence ID" value="ASD63787.1"/>
    <property type="molecule type" value="Genomic_DNA"/>
</dbReference>
<dbReference type="InterPro" id="IPR051553">
    <property type="entry name" value="Ran_GTPase-activating"/>
</dbReference>
<proteinExistence type="predicted"/>
<gene>
    <name evidence="1" type="ORF">B9G79_09475</name>
</gene>
<reference evidence="1 2" key="1">
    <citation type="submission" date="2017-04" db="EMBL/GenBank/DDBJ databases">
        <title>Whole genome sequence of Bdellovibrio bacteriovorus strain SSB218315.</title>
        <authorList>
            <person name="Oyedara O."/>
            <person name="Rodriguez-Perez M.A."/>
        </authorList>
    </citation>
    <scope>NUCLEOTIDE SEQUENCE [LARGE SCALE GENOMIC DNA]</scope>
    <source>
        <strain evidence="1 2">SSB218315</strain>
    </source>
</reference>
<dbReference type="OrthoDB" id="238206at2"/>
<dbReference type="PROSITE" id="PS50012">
    <property type="entry name" value="RCC1_3"/>
    <property type="match status" value="2"/>
</dbReference>
<organism evidence="1 2">
    <name type="scientific">Bdellovibrio bacteriovorus</name>
    <dbReference type="NCBI Taxonomy" id="959"/>
    <lineage>
        <taxon>Bacteria</taxon>
        <taxon>Pseudomonadati</taxon>
        <taxon>Bdellovibrionota</taxon>
        <taxon>Bdellovibrionia</taxon>
        <taxon>Bdellovibrionales</taxon>
        <taxon>Pseudobdellovibrionaceae</taxon>
        <taxon>Bdellovibrio</taxon>
    </lineage>
</organism>
<dbReference type="InterPro" id="IPR000408">
    <property type="entry name" value="Reg_chr_condens"/>
</dbReference>
<protein>
    <submittedName>
        <fullName evidence="1">Uncharacterized protein</fullName>
    </submittedName>
</protein>
<dbReference type="PANTHER" id="PTHR45982:SF1">
    <property type="entry name" value="REGULATOR OF CHROMOSOME CONDENSATION"/>
    <property type="match status" value="1"/>
</dbReference>
<dbReference type="Pfam" id="PF13540">
    <property type="entry name" value="RCC1_2"/>
    <property type="match status" value="4"/>
</dbReference>
<name>A0A1Z3N8L7_BDEBC</name>
<dbReference type="Gene3D" id="2.130.10.30">
    <property type="entry name" value="Regulator of chromosome condensation 1/beta-lactamase-inhibitor protein II"/>
    <property type="match status" value="3"/>
</dbReference>
<dbReference type="GO" id="GO:0005085">
    <property type="term" value="F:guanyl-nucleotide exchange factor activity"/>
    <property type="evidence" value="ECO:0007669"/>
    <property type="project" value="TreeGrafter"/>
</dbReference>
<dbReference type="Proteomes" id="UP000197003">
    <property type="component" value="Chromosome"/>
</dbReference>
<evidence type="ECO:0000313" key="2">
    <source>
        <dbReference type="Proteomes" id="UP000197003"/>
    </source>
</evidence>
<dbReference type="PANTHER" id="PTHR45982">
    <property type="entry name" value="REGULATOR OF CHROMOSOME CONDENSATION"/>
    <property type="match status" value="1"/>
</dbReference>
<dbReference type="AlphaFoldDB" id="A0A1Z3N8L7"/>
<dbReference type="PRINTS" id="PR00633">
    <property type="entry name" value="RCCNDNSATION"/>
</dbReference>
<dbReference type="GO" id="GO:0005737">
    <property type="term" value="C:cytoplasm"/>
    <property type="evidence" value="ECO:0007669"/>
    <property type="project" value="TreeGrafter"/>
</dbReference>
<accession>A0A1Z3N8L7</accession>